<dbReference type="GO" id="GO:0016020">
    <property type="term" value="C:membrane"/>
    <property type="evidence" value="ECO:0000318"/>
    <property type="project" value="GO_Central"/>
</dbReference>
<feature type="region of interest" description="Disordered" evidence="5">
    <location>
        <begin position="278"/>
        <end position="314"/>
    </location>
</feature>
<evidence type="ECO:0000256" key="4">
    <source>
        <dbReference type="ARBA" id="ARBA00023136"/>
    </source>
</evidence>
<feature type="compositionally biased region" description="Polar residues" evidence="5">
    <location>
        <begin position="300"/>
        <end position="314"/>
    </location>
</feature>
<dbReference type="KEGG" id="uma:UMAG_04407"/>
<feature type="compositionally biased region" description="Polar residues" evidence="5">
    <location>
        <begin position="231"/>
        <end position="240"/>
    </location>
</feature>
<dbReference type="EMBL" id="CM003153">
    <property type="protein sequence ID" value="KIS67308.1"/>
    <property type="molecule type" value="Genomic_DNA"/>
</dbReference>
<feature type="compositionally biased region" description="Low complexity" evidence="5">
    <location>
        <begin position="1152"/>
        <end position="1163"/>
    </location>
</feature>
<dbReference type="Pfam" id="PF07738">
    <property type="entry name" value="Sad1_UNC"/>
    <property type="match status" value="1"/>
</dbReference>
<accession>A0A0D1CKE9</accession>
<feature type="signal peptide" evidence="6">
    <location>
        <begin position="1"/>
        <end position="23"/>
    </location>
</feature>
<dbReference type="STRING" id="237631.A0A0D1CKE9"/>
<feature type="domain" description="SUN" evidence="7">
    <location>
        <begin position="394"/>
        <end position="565"/>
    </location>
</feature>
<feature type="compositionally biased region" description="Basic and acidic residues" evidence="5">
    <location>
        <begin position="1182"/>
        <end position="1195"/>
    </location>
</feature>
<feature type="compositionally biased region" description="Basic and acidic residues" evidence="5">
    <location>
        <begin position="1346"/>
        <end position="1371"/>
    </location>
</feature>
<feature type="compositionally biased region" description="Polar residues" evidence="5">
    <location>
        <begin position="1210"/>
        <end position="1219"/>
    </location>
</feature>
<dbReference type="GeneID" id="23564603"/>
<dbReference type="InParanoid" id="A0A0D1CKE9"/>
<proteinExistence type="predicted"/>
<evidence type="ECO:0000313" key="8">
    <source>
        <dbReference type="EMBL" id="KIS67308.1"/>
    </source>
</evidence>
<keyword evidence="4" id="KW-0472">Membrane</keyword>
<dbReference type="OrthoDB" id="266334at2759"/>
<organism evidence="8 9">
    <name type="scientific">Mycosarcoma maydis</name>
    <name type="common">Corn smut fungus</name>
    <name type="synonym">Ustilago maydis</name>
    <dbReference type="NCBI Taxonomy" id="5270"/>
    <lineage>
        <taxon>Eukaryota</taxon>
        <taxon>Fungi</taxon>
        <taxon>Dikarya</taxon>
        <taxon>Basidiomycota</taxon>
        <taxon>Ustilaginomycotina</taxon>
        <taxon>Ustilaginomycetes</taxon>
        <taxon>Ustilaginales</taxon>
        <taxon>Ustilaginaceae</taxon>
        <taxon>Mycosarcoma</taxon>
    </lineage>
</organism>
<feature type="region of interest" description="Disordered" evidence="5">
    <location>
        <begin position="1311"/>
        <end position="1424"/>
    </location>
</feature>
<feature type="region of interest" description="Disordered" evidence="5">
    <location>
        <begin position="329"/>
        <end position="378"/>
    </location>
</feature>
<keyword evidence="6" id="KW-0732">Signal</keyword>
<evidence type="ECO:0000259" key="7">
    <source>
        <dbReference type="PROSITE" id="PS51469"/>
    </source>
</evidence>
<feature type="region of interest" description="Disordered" evidence="5">
    <location>
        <begin position="586"/>
        <end position="610"/>
    </location>
</feature>
<reference evidence="8 9" key="1">
    <citation type="journal article" date="2006" name="Nature">
        <title>Insights from the genome of the biotrophic fungal plant pathogen Ustilago maydis.</title>
        <authorList>
            <person name="Kamper J."/>
            <person name="Kahmann R."/>
            <person name="Bolker M."/>
            <person name="Ma L.J."/>
            <person name="Brefort T."/>
            <person name="Saville B.J."/>
            <person name="Banuett F."/>
            <person name="Kronstad J.W."/>
            <person name="Gold S.E."/>
            <person name="Muller O."/>
            <person name="Perlin M.H."/>
            <person name="Wosten H.A."/>
            <person name="de Vries R."/>
            <person name="Ruiz-Herrera J."/>
            <person name="Reynaga-Pena C.G."/>
            <person name="Snetselaar K."/>
            <person name="McCann M."/>
            <person name="Perez-Martin J."/>
            <person name="Feldbrugge M."/>
            <person name="Basse C.W."/>
            <person name="Steinberg G."/>
            <person name="Ibeas J.I."/>
            <person name="Holloman W."/>
            <person name="Guzman P."/>
            <person name="Farman M."/>
            <person name="Stajich J.E."/>
            <person name="Sentandreu R."/>
            <person name="Gonzalez-Prieto J.M."/>
            <person name="Kennell J.C."/>
            <person name="Molina L."/>
            <person name="Schirawski J."/>
            <person name="Mendoza-Mendoza A."/>
            <person name="Greilinger D."/>
            <person name="Munch K."/>
            <person name="Rossel N."/>
            <person name="Scherer M."/>
            <person name="Vranes M."/>
            <person name="Ladendorf O."/>
            <person name="Vincon V."/>
            <person name="Fuchs U."/>
            <person name="Sandrock B."/>
            <person name="Meng S."/>
            <person name="Ho E.C."/>
            <person name="Cahill M.J."/>
            <person name="Boyce K.J."/>
            <person name="Klose J."/>
            <person name="Klosterman S.J."/>
            <person name="Deelstra H.J."/>
            <person name="Ortiz-Castellanos L."/>
            <person name="Li W."/>
            <person name="Sanchez-Alonso P."/>
            <person name="Schreier P.H."/>
            <person name="Hauser-Hahn I."/>
            <person name="Vaupel M."/>
            <person name="Koopmann E."/>
            <person name="Friedrich G."/>
            <person name="Voss H."/>
            <person name="Schluter T."/>
            <person name="Margolis J."/>
            <person name="Platt D."/>
            <person name="Swimmer C."/>
            <person name="Gnirke A."/>
            <person name="Chen F."/>
            <person name="Vysotskaia V."/>
            <person name="Mannhaupt G."/>
            <person name="Guldener U."/>
            <person name="Munsterkotter M."/>
            <person name="Haase D."/>
            <person name="Oesterheld M."/>
            <person name="Mewes H.W."/>
            <person name="Mauceli E.W."/>
            <person name="DeCaprio D."/>
            <person name="Wade C.M."/>
            <person name="Butler J."/>
            <person name="Young S."/>
            <person name="Jaffe D.B."/>
            <person name="Calvo S."/>
            <person name="Nusbaum C."/>
            <person name="Galagan J."/>
            <person name="Birren B.W."/>
        </authorList>
    </citation>
    <scope>NUCLEOTIDE SEQUENCE [LARGE SCALE GENOMIC DNA]</scope>
    <source>
        <strain evidence="9">DSM 14603 / FGSC 9021 / UM521</strain>
    </source>
</reference>
<feature type="chain" id="PRO_5002228352" description="SUN domain-containing protein" evidence="6">
    <location>
        <begin position="24"/>
        <end position="1424"/>
    </location>
</feature>
<dbReference type="InterPro" id="IPR012919">
    <property type="entry name" value="SUN_dom"/>
</dbReference>
<keyword evidence="3" id="KW-1133">Transmembrane helix</keyword>
<feature type="region of interest" description="Disordered" evidence="5">
    <location>
        <begin position="1152"/>
        <end position="1224"/>
    </location>
</feature>
<dbReference type="eggNOG" id="KOG1396">
    <property type="taxonomic scope" value="Eukaryota"/>
</dbReference>
<feature type="region of interest" description="Disordered" evidence="5">
    <location>
        <begin position="970"/>
        <end position="1020"/>
    </location>
</feature>
<sequence length="1424" mass="156916">MRPTLFRPFVLLALAHLIKPSYTLLDSGASANVGEASADSVPTRKDRVLSKDFPAGSLLVTDSEHSSNRPGCRRSTNFFEQVCSIPSGGSKDTDSRISSKLLAPLVAADLLICDLPEVEPLMQTESNLQASQKLPKAAYAISGTVVVQESDAKERLDAKNLAELTDSSCFTCENAVSENAITDPSGGQPDTSYPGPDDVGFWRQRDGLHEWHPALESVTKEIRTTRDTDSNVFQSSNQAGSRVPHHQDTSRLSEYDAWSAEQEQGAFLSFNEWKERHANDPSAQLRRAKTHNARADASDHTAQVRSPSTDPSVPIQQSEIDYQAAHMVADRDGHQGSTAQTTRRQRDDYTSTSPSATKTSAPLQTGATETTATDAPPRRSILDEAQESSAHKVGFSVAAHATSSQLLKLKHRWNFASLDCAAVVHRTNPEAKFASSILSEKKDRYMLSPCPQPGGKLKGGSQFVIVELCEKIKIDTIVLANYEFFSNMFKKFTVTAASQLTGMENDWTQLGVFRARNVRGQQVFRIPSAPRSEDFFRYVRIDFLEHFGSEFYCPVSLLRVYGITEIEAIKMEFERHSAELNLAPEVGEAEEDTVGDVQRPSLTSADAPNAEVPVARDLHPSIDSAGFTSQDEDIWRKHEQAFQRKHQNRTVIREAAELDIGVTFVAQIDNASSQNSSAPVQSGQAGTPATTHTVPGDDLGSNLADAAHCALENDPNFLARTNNICIRPRGQTKPFYHVSRFRTDARYTTSALDSGSAAKLDRPSVDSPTKSRPVPAATNGAESDLDRGRRATLQRPSGSLPSQQASQGSESVYRAIHRRLNALESNATLSHSYIEHSGQMLREVFARMERRQETRLSNMLRALNASNWQQIESLKRRQHVDLQRAIFEFDVHRQQADNERRALLREVQILAEEVLLEKRLSIAQLVMLLVVFIFVGMTRGSRPVPLLHAGFNKIGRGSKRSEAHIDATTVVSGSPSKATHRVEPSFDARRQKVSPLRESKLSQARKESRPECSNKSASGSHLARCNVEDAKLASRFSLYEAPGIPRIVASPKVGSQNYPRKSGKTLLATFAGRAAPRGEKMIGMHSHPRPTGHLMMILETLDALDRAAYRRRLSRTSTRRKLDVPRYALRSNTLNLPAAPHGTDLNLMPSSAMARRAARPNRSTATHKPELDFVHGRRHGTPGRDKWTGSLRLDDTAGMSSDWTERSENGEVSENAPNTSEDEDKAIRAARSDLINLEPVENVRAMMALDRTEGKQDIQEPSDRSSVIPASELASTGSAPPPDPADWPVGHSQLDKHIAATELPRIARADGHLSSSDSESEGGAWHRVLPRRTGNSNSLRRARQATIDDKTQRMDGEARVNTKTEASERRGSSRPSSAHGTGFRSQNPALSRLFRTGTPEHWGPESSQNQRSGTPDTIRDVRLA</sequence>
<feature type="compositionally biased region" description="Low complexity" evidence="5">
    <location>
        <begin position="350"/>
        <end position="362"/>
    </location>
</feature>
<dbReference type="PANTHER" id="PTHR12953:SF0">
    <property type="entry name" value="SUN DOMAIN-CONTAINING OSSIFICATION FACTOR"/>
    <property type="match status" value="1"/>
</dbReference>
<keyword evidence="2" id="KW-0812">Transmembrane</keyword>
<dbReference type="GO" id="GO:0005737">
    <property type="term" value="C:cytoplasm"/>
    <property type="evidence" value="ECO:0000318"/>
    <property type="project" value="GO_Central"/>
</dbReference>
<dbReference type="OMA" id="SEGGAWH"/>
<dbReference type="VEuPathDB" id="FungiDB:UMAG_04407"/>
<feature type="compositionally biased region" description="Polar residues" evidence="5">
    <location>
        <begin position="794"/>
        <end position="810"/>
    </location>
</feature>
<dbReference type="PROSITE" id="PS51469">
    <property type="entry name" value="SUN"/>
    <property type="match status" value="1"/>
</dbReference>
<evidence type="ECO:0000256" key="6">
    <source>
        <dbReference type="SAM" id="SignalP"/>
    </source>
</evidence>
<feature type="compositionally biased region" description="Polar residues" evidence="5">
    <location>
        <begin position="672"/>
        <end position="693"/>
    </location>
</feature>
<dbReference type="RefSeq" id="XP_011391104.1">
    <property type="nucleotide sequence ID" value="XM_011392802.1"/>
</dbReference>
<evidence type="ECO:0000313" key="9">
    <source>
        <dbReference type="Proteomes" id="UP000000561"/>
    </source>
</evidence>
<feature type="region of interest" description="Disordered" evidence="5">
    <location>
        <begin position="750"/>
        <end position="811"/>
    </location>
</feature>
<feature type="compositionally biased region" description="Polar residues" evidence="5">
    <location>
        <begin position="1405"/>
        <end position="1415"/>
    </location>
</feature>
<feature type="compositionally biased region" description="Basic and acidic residues" evidence="5">
    <location>
        <begin position="980"/>
        <end position="1012"/>
    </location>
</feature>
<evidence type="ECO:0000256" key="5">
    <source>
        <dbReference type="SAM" id="MobiDB-lite"/>
    </source>
</evidence>
<dbReference type="PANTHER" id="PTHR12953">
    <property type="entry name" value="MEMBRANE PROTEIN CH1 RELATED"/>
    <property type="match status" value="1"/>
</dbReference>
<feature type="region of interest" description="Disordered" evidence="5">
    <location>
        <begin position="231"/>
        <end position="250"/>
    </location>
</feature>
<feature type="compositionally biased region" description="Polar residues" evidence="5">
    <location>
        <begin position="1373"/>
        <end position="1389"/>
    </location>
</feature>
<feature type="region of interest" description="Disordered" evidence="5">
    <location>
        <begin position="672"/>
        <end position="699"/>
    </location>
</feature>
<keyword evidence="9" id="KW-1185">Reference proteome</keyword>
<dbReference type="Gene3D" id="2.60.120.260">
    <property type="entry name" value="Galactose-binding domain-like"/>
    <property type="match status" value="1"/>
</dbReference>
<dbReference type="Proteomes" id="UP000000561">
    <property type="component" value="Chromosome 14"/>
</dbReference>
<evidence type="ECO:0000256" key="1">
    <source>
        <dbReference type="ARBA" id="ARBA00004308"/>
    </source>
</evidence>
<evidence type="ECO:0000256" key="3">
    <source>
        <dbReference type="ARBA" id="ARBA00022989"/>
    </source>
</evidence>
<gene>
    <name evidence="8" type="ORF">UMAG_04407</name>
</gene>
<dbReference type="InterPro" id="IPR045120">
    <property type="entry name" value="Suco/Slp1-like"/>
</dbReference>
<dbReference type="GO" id="GO:0012505">
    <property type="term" value="C:endomembrane system"/>
    <property type="evidence" value="ECO:0007669"/>
    <property type="project" value="UniProtKB-SubCell"/>
</dbReference>
<comment type="subcellular location">
    <subcellularLocation>
        <location evidence="1">Endomembrane system</location>
    </subcellularLocation>
</comment>
<feature type="region of interest" description="Disordered" evidence="5">
    <location>
        <begin position="1272"/>
        <end position="1291"/>
    </location>
</feature>
<feature type="compositionally biased region" description="Polar residues" evidence="5">
    <location>
        <begin position="363"/>
        <end position="373"/>
    </location>
</feature>
<evidence type="ECO:0000256" key="2">
    <source>
        <dbReference type="ARBA" id="ARBA00022692"/>
    </source>
</evidence>
<protein>
    <recommendedName>
        <fullName evidence="7">SUN domain-containing protein</fullName>
    </recommendedName>
</protein>
<name>A0A0D1CKE9_MYCMD</name>